<keyword evidence="5 12" id="KW-0812">Transmembrane</keyword>
<dbReference type="PRINTS" id="PR01302">
    <property type="entry name" value="TYPE3IMPPROT"/>
</dbReference>
<keyword evidence="6 12" id="KW-1005">Bacterial flagellum biogenesis</keyword>
<accession>A0A5C6VTG1</accession>
<evidence type="ECO:0000313" key="13">
    <source>
        <dbReference type="EMBL" id="TXC88230.1"/>
    </source>
</evidence>
<keyword evidence="4 12" id="KW-1003">Cell membrane</keyword>
<dbReference type="Pfam" id="PF00813">
    <property type="entry name" value="FliP"/>
    <property type="match status" value="1"/>
</dbReference>
<dbReference type="GO" id="GO:0009425">
    <property type="term" value="C:bacterial-type flagellum basal body"/>
    <property type="evidence" value="ECO:0007669"/>
    <property type="project" value="UniProtKB-SubCell"/>
</dbReference>
<dbReference type="NCBIfam" id="NF009438">
    <property type="entry name" value="PRK12797.1"/>
    <property type="match status" value="1"/>
</dbReference>
<evidence type="ECO:0000256" key="12">
    <source>
        <dbReference type="RuleBase" id="RU362069"/>
    </source>
</evidence>
<keyword evidence="13" id="KW-0969">Cilium</keyword>
<evidence type="ECO:0000256" key="6">
    <source>
        <dbReference type="ARBA" id="ARBA00022795"/>
    </source>
</evidence>
<proteinExistence type="inferred from homology"/>
<dbReference type="NCBIfam" id="TIGR01103">
    <property type="entry name" value="fliP"/>
    <property type="match status" value="1"/>
</dbReference>
<dbReference type="RefSeq" id="WP_028367375.1">
    <property type="nucleotide sequence ID" value="NZ_JAZHGB010000148.1"/>
</dbReference>
<dbReference type="PANTHER" id="PTHR30587">
    <property type="entry name" value="FLAGELLAR BIOSYNTHETIC PROTEIN FLIP"/>
    <property type="match status" value="1"/>
</dbReference>
<dbReference type="InterPro" id="IPR005838">
    <property type="entry name" value="T3SS_IM_P"/>
</dbReference>
<evidence type="ECO:0000256" key="3">
    <source>
        <dbReference type="ARBA" id="ARBA00022448"/>
    </source>
</evidence>
<protein>
    <recommendedName>
        <fullName evidence="2 12">Flagellar biosynthetic protein FliP</fullName>
    </recommendedName>
</protein>
<feature type="transmembrane region" description="Helical" evidence="12">
    <location>
        <begin position="127"/>
        <end position="146"/>
    </location>
</feature>
<dbReference type="GO" id="GO:0044781">
    <property type="term" value="P:bacterial-type flagellum organization"/>
    <property type="evidence" value="ECO:0007669"/>
    <property type="project" value="UniProtKB-UniRule"/>
</dbReference>
<name>A0A5C6VTG1_9BURK</name>
<keyword evidence="13" id="KW-0282">Flagellum</keyword>
<evidence type="ECO:0000256" key="11">
    <source>
        <dbReference type="ARBA" id="ARBA00023225"/>
    </source>
</evidence>
<evidence type="ECO:0000256" key="5">
    <source>
        <dbReference type="ARBA" id="ARBA00022692"/>
    </source>
</evidence>
<dbReference type="PROSITE" id="PS01060">
    <property type="entry name" value="FLIP_1"/>
    <property type="match status" value="1"/>
</dbReference>
<dbReference type="GO" id="GO:0009306">
    <property type="term" value="P:protein secretion"/>
    <property type="evidence" value="ECO:0007669"/>
    <property type="project" value="UniProtKB-UniRule"/>
</dbReference>
<evidence type="ECO:0000256" key="10">
    <source>
        <dbReference type="ARBA" id="ARBA00023143"/>
    </source>
</evidence>
<dbReference type="PRINTS" id="PR00951">
    <property type="entry name" value="FLGBIOSNFLIP"/>
</dbReference>
<evidence type="ECO:0000256" key="4">
    <source>
        <dbReference type="ARBA" id="ARBA00022475"/>
    </source>
</evidence>
<dbReference type="PANTHER" id="PTHR30587:SF0">
    <property type="entry name" value="FLAGELLAR BIOSYNTHETIC PROTEIN FLIP"/>
    <property type="match status" value="1"/>
</dbReference>
<keyword evidence="7 12" id="KW-0653">Protein transport</keyword>
<comment type="function">
    <text evidence="12">Plays a role in the flagellum-specific transport system.</text>
</comment>
<evidence type="ECO:0000256" key="2">
    <source>
        <dbReference type="ARBA" id="ARBA00021714"/>
    </source>
</evidence>
<keyword evidence="8 12" id="KW-1133">Transmembrane helix</keyword>
<dbReference type="PROSITE" id="PS01061">
    <property type="entry name" value="FLIP_2"/>
    <property type="match status" value="1"/>
</dbReference>
<gene>
    <name evidence="12 13" type="primary">fliP</name>
    <name evidence="13" type="ORF">FRZ40_11920</name>
</gene>
<keyword evidence="10" id="KW-0975">Bacterial flagellum</keyword>
<feature type="transmembrane region" description="Helical" evidence="12">
    <location>
        <begin position="260"/>
        <end position="281"/>
    </location>
</feature>
<evidence type="ECO:0000256" key="8">
    <source>
        <dbReference type="ARBA" id="ARBA00022989"/>
    </source>
</evidence>
<feature type="transmembrane region" description="Helical" evidence="12">
    <location>
        <begin position="34"/>
        <end position="53"/>
    </location>
</feature>
<keyword evidence="3 12" id="KW-0813">Transport</keyword>
<dbReference type="GO" id="GO:0005886">
    <property type="term" value="C:plasma membrane"/>
    <property type="evidence" value="ECO:0007669"/>
    <property type="project" value="UniProtKB-SubCell"/>
</dbReference>
<keyword evidence="11 12" id="KW-1006">Bacterial flagellum protein export</keyword>
<dbReference type="InterPro" id="IPR005837">
    <property type="entry name" value="FliP"/>
</dbReference>
<feature type="transmembrane region" description="Helical" evidence="12">
    <location>
        <begin position="224"/>
        <end position="248"/>
    </location>
</feature>
<dbReference type="AlphaFoldDB" id="A0A5C6VTG1"/>
<evidence type="ECO:0000313" key="14">
    <source>
        <dbReference type="Proteomes" id="UP000321776"/>
    </source>
</evidence>
<sequence length="285" mass="30616">MQYDRSDAQRGGAVISHALSHASTKTSVSMKKRILKGVAIAAPLAVPALMLVMPTLSHAQAAGLPAFNTSPGPNGGTTYSLSVQTMLLLTMLSFLPAMVLMMTSFTRIIIVLSLLRQAIGTPTTPPNQVLVGLALFLTLFVMSPVLDKAYNDGYKPFSEGTIQMDEAVKRGVAPFKAFMLKQTRESDLALFARISHAAPMQGPEDVPLSLLVPSFVTSELKTGFQIGFTVFIPFVIIDMVVASVLMSMGMMMISPATISLPFKLMLFVLVDGWQLIVGSLAQSFV</sequence>
<comment type="similarity">
    <text evidence="1 12">Belongs to the FliP/MopC/SpaP family.</text>
</comment>
<comment type="subcellular location">
    <subcellularLocation>
        <location evidence="12">Cell membrane</location>
        <topology evidence="12">Multi-pass membrane protein</topology>
    </subcellularLocation>
    <subcellularLocation>
        <location evidence="12">Bacterial flagellum basal body</location>
    </subcellularLocation>
</comment>
<evidence type="ECO:0000256" key="7">
    <source>
        <dbReference type="ARBA" id="ARBA00022927"/>
    </source>
</evidence>
<feature type="transmembrane region" description="Helical" evidence="12">
    <location>
        <begin position="86"/>
        <end position="115"/>
    </location>
</feature>
<organism evidence="13 14">
    <name type="scientific">Paraburkholderia azotifigens</name>
    <dbReference type="NCBI Taxonomy" id="2057004"/>
    <lineage>
        <taxon>Bacteria</taxon>
        <taxon>Pseudomonadati</taxon>
        <taxon>Pseudomonadota</taxon>
        <taxon>Betaproteobacteria</taxon>
        <taxon>Burkholderiales</taxon>
        <taxon>Burkholderiaceae</taxon>
        <taxon>Paraburkholderia</taxon>
    </lineage>
</organism>
<keyword evidence="9 12" id="KW-0472">Membrane</keyword>
<evidence type="ECO:0000256" key="9">
    <source>
        <dbReference type="ARBA" id="ARBA00023136"/>
    </source>
</evidence>
<reference evidence="13 14" key="1">
    <citation type="journal article" date="2018" name="Int. J. Syst. Evol. Microbiol.">
        <title>Paraburkholderia azotifigens sp. nov., a nitrogen-fixing bacterium isolated from paddy soil.</title>
        <authorList>
            <person name="Choi G.M."/>
            <person name="Im W.T."/>
        </authorList>
    </citation>
    <scope>NUCLEOTIDE SEQUENCE [LARGE SCALE GENOMIC DNA]</scope>
    <source>
        <strain evidence="13 14">NF 2-5-3</strain>
    </source>
</reference>
<comment type="caution">
    <text evidence="13">The sequence shown here is derived from an EMBL/GenBank/DDBJ whole genome shotgun (WGS) entry which is preliminary data.</text>
</comment>
<evidence type="ECO:0000256" key="1">
    <source>
        <dbReference type="ARBA" id="ARBA00006257"/>
    </source>
</evidence>
<dbReference type="Proteomes" id="UP000321776">
    <property type="component" value="Unassembled WGS sequence"/>
</dbReference>
<keyword evidence="13" id="KW-0966">Cell projection</keyword>
<dbReference type="EMBL" id="VOQS01000001">
    <property type="protein sequence ID" value="TXC88230.1"/>
    <property type="molecule type" value="Genomic_DNA"/>
</dbReference>